<keyword evidence="1" id="KW-0808">Transferase</keyword>
<evidence type="ECO:0000256" key="4">
    <source>
        <dbReference type="ARBA" id="ARBA00022840"/>
    </source>
</evidence>
<organism evidence="10 11">
    <name type="scientific">Sphingopyxis fribergensis</name>
    <dbReference type="NCBI Taxonomy" id="1515612"/>
    <lineage>
        <taxon>Bacteria</taxon>
        <taxon>Pseudomonadati</taxon>
        <taxon>Pseudomonadota</taxon>
        <taxon>Alphaproteobacteria</taxon>
        <taxon>Sphingomonadales</taxon>
        <taxon>Sphingomonadaceae</taxon>
        <taxon>Sphingopyxis</taxon>
    </lineage>
</organism>
<dbReference type="HOGENOM" id="CLU_014009_0_0_5"/>
<dbReference type="CDD" id="cd00383">
    <property type="entry name" value="trans_reg_C"/>
    <property type="match status" value="1"/>
</dbReference>
<evidence type="ECO:0000256" key="6">
    <source>
        <dbReference type="PROSITE-ProRule" id="PRU01091"/>
    </source>
</evidence>
<dbReference type="Proteomes" id="UP000030907">
    <property type="component" value="Chromosome"/>
</dbReference>
<dbReference type="InterPro" id="IPR016032">
    <property type="entry name" value="Sig_transdc_resp-reg_C-effctor"/>
</dbReference>
<dbReference type="STRING" id="1515612.SKP52_10945"/>
<dbReference type="GO" id="GO:0005524">
    <property type="term" value="F:ATP binding"/>
    <property type="evidence" value="ECO:0007669"/>
    <property type="project" value="UniProtKB-KW"/>
</dbReference>
<keyword evidence="7" id="KW-0175">Coiled coil</keyword>
<evidence type="ECO:0000256" key="2">
    <source>
        <dbReference type="ARBA" id="ARBA00022741"/>
    </source>
</evidence>
<dbReference type="GO" id="GO:0003677">
    <property type="term" value="F:DNA binding"/>
    <property type="evidence" value="ECO:0007669"/>
    <property type="project" value="UniProtKB-UniRule"/>
</dbReference>
<dbReference type="InterPro" id="IPR036388">
    <property type="entry name" value="WH-like_DNA-bd_sf"/>
</dbReference>
<dbReference type="InterPro" id="IPR008271">
    <property type="entry name" value="Ser/Thr_kinase_AS"/>
</dbReference>
<dbReference type="InterPro" id="IPR011990">
    <property type="entry name" value="TPR-like_helical_dom_sf"/>
</dbReference>
<dbReference type="InterPro" id="IPR000719">
    <property type="entry name" value="Prot_kinase_dom"/>
</dbReference>
<keyword evidence="2" id="KW-0547">Nucleotide-binding</keyword>
<dbReference type="GO" id="GO:0000160">
    <property type="term" value="P:phosphorelay signal transduction system"/>
    <property type="evidence" value="ECO:0007669"/>
    <property type="project" value="InterPro"/>
</dbReference>
<dbReference type="PROSITE" id="PS50011">
    <property type="entry name" value="PROTEIN_KINASE_DOM"/>
    <property type="match status" value="1"/>
</dbReference>
<feature type="domain" description="OmpR/PhoB-type" evidence="9">
    <location>
        <begin position="11"/>
        <end position="107"/>
    </location>
</feature>
<dbReference type="SUPFAM" id="SSF46894">
    <property type="entry name" value="C-terminal effector domain of the bipartite response regulators"/>
    <property type="match status" value="1"/>
</dbReference>
<dbReference type="AlphaFoldDB" id="A0A0A7PGG5"/>
<evidence type="ECO:0000256" key="7">
    <source>
        <dbReference type="SAM" id="Coils"/>
    </source>
</evidence>
<feature type="domain" description="Protein kinase" evidence="8">
    <location>
        <begin position="136"/>
        <end position="399"/>
    </location>
</feature>
<dbReference type="InterPro" id="IPR011009">
    <property type="entry name" value="Kinase-like_dom_sf"/>
</dbReference>
<evidence type="ECO:0000313" key="11">
    <source>
        <dbReference type="Proteomes" id="UP000030907"/>
    </source>
</evidence>
<keyword evidence="5 6" id="KW-0238">DNA-binding</keyword>
<dbReference type="GO" id="GO:0004674">
    <property type="term" value="F:protein serine/threonine kinase activity"/>
    <property type="evidence" value="ECO:0007669"/>
    <property type="project" value="TreeGrafter"/>
</dbReference>
<name>A0A0A7PGG5_9SPHN</name>
<dbReference type="PANTHER" id="PTHR43289:SF6">
    <property type="entry name" value="SERINE_THREONINE-PROTEIN KINASE NEKL-3"/>
    <property type="match status" value="1"/>
</dbReference>
<keyword evidence="4" id="KW-0067">ATP-binding</keyword>
<dbReference type="Gene3D" id="1.25.40.10">
    <property type="entry name" value="Tetratricopeptide repeat domain"/>
    <property type="match status" value="1"/>
</dbReference>
<protein>
    <submittedName>
        <fullName evidence="10">Putative CadC family transcriptional regulator</fullName>
    </submittedName>
</protein>
<evidence type="ECO:0000313" key="10">
    <source>
        <dbReference type="EMBL" id="AJA09090.1"/>
    </source>
</evidence>
<evidence type="ECO:0000256" key="5">
    <source>
        <dbReference type="ARBA" id="ARBA00023125"/>
    </source>
</evidence>
<accession>A0A0A7PGG5</accession>
<dbReference type="KEGG" id="sphk:SKP52_10945"/>
<dbReference type="Pfam" id="PF00069">
    <property type="entry name" value="Pkinase"/>
    <property type="match status" value="1"/>
</dbReference>
<proteinExistence type="predicted"/>
<evidence type="ECO:0000259" key="8">
    <source>
        <dbReference type="PROSITE" id="PS50011"/>
    </source>
</evidence>
<dbReference type="SUPFAM" id="SSF48452">
    <property type="entry name" value="TPR-like"/>
    <property type="match status" value="1"/>
</dbReference>
<evidence type="ECO:0000256" key="1">
    <source>
        <dbReference type="ARBA" id="ARBA00022679"/>
    </source>
</evidence>
<dbReference type="GO" id="GO:0006355">
    <property type="term" value="P:regulation of DNA-templated transcription"/>
    <property type="evidence" value="ECO:0007669"/>
    <property type="project" value="InterPro"/>
</dbReference>
<dbReference type="Gene3D" id="1.10.510.10">
    <property type="entry name" value="Transferase(Phosphotransferase) domain 1"/>
    <property type="match status" value="1"/>
</dbReference>
<dbReference type="SUPFAM" id="SSF56112">
    <property type="entry name" value="Protein kinase-like (PK-like)"/>
    <property type="match status" value="1"/>
</dbReference>
<dbReference type="EMBL" id="CP009122">
    <property type="protein sequence ID" value="AJA09090.1"/>
    <property type="molecule type" value="Genomic_DNA"/>
</dbReference>
<dbReference type="SMART" id="SM00220">
    <property type="entry name" value="S_TKc"/>
    <property type="match status" value="1"/>
</dbReference>
<evidence type="ECO:0000259" key="9">
    <source>
        <dbReference type="PROSITE" id="PS51755"/>
    </source>
</evidence>
<dbReference type="InterPro" id="IPR001867">
    <property type="entry name" value="OmpR/PhoB-type_DNA-bd"/>
</dbReference>
<keyword evidence="3" id="KW-0418">Kinase</keyword>
<dbReference type="Pfam" id="PF00486">
    <property type="entry name" value="Trans_reg_C"/>
    <property type="match status" value="1"/>
</dbReference>
<dbReference type="SMART" id="SM00862">
    <property type="entry name" value="Trans_reg_C"/>
    <property type="match status" value="1"/>
</dbReference>
<feature type="coiled-coil region" evidence="7">
    <location>
        <begin position="389"/>
        <end position="430"/>
    </location>
</feature>
<feature type="DNA-binding region" description="OmpR/PhoB-type" evidence="6">
    <location>
        <begin position="11"/>
        <end position="107"/>
    </location>
</feature>
<evidence type="ECO:0000256" key="3">
    <source>
        <dbReference type="ARBA" id="ARBA00022777"/>
    </source>
</evidence>
<keyword evidence="11" id="KW-1185">Reference proteome</keyword>
<dbReference type="RefSeq" id="WP_160292392.1">
    <property type="nucleotide sequence ID" value="NZ_CP009122.1"/>
</dbReference>
<dbReference type="PROSITE" id="PS51755">
    <property type="entry name" value="OMPR_PHOB"/>
    <property type="match status" value="1"/>
</dbReference>
<dbReference type="Gene3D" id="1.10.10.10">
    <property type="entry name" value="Winged helix-like DNA-binding domain superfamily/Winged helix DNA-binding domain"/>
    <property type="match status" value="1"/>
</dbReference>
<gene>
    <name evidence="10" type="ORF">SKP52_10945</name>
</gene>
<dbReference type="PROSITE" id="PS00108">
    <property type="entry name" value="PROTEIN_KINASE_ST"/>
    <property type="match status" value="1"/>
</dbReference>
<dbReference type="PANTHER" id="PTHR43289">
    <property type="entry name" value="MITOGEN-ACTIVATED PROTEIN KINASE KINASE KINASE 20-RELATED"/>
    <property type="match status" value="1"/>
</dbReference>
<reference evidence="10 11" key="1">
    <citation type="journal article" date="2015" name="Int. J. Syst. Evol. Microbiol.">
        <title>Description of Sphingopyxis fribergensis sp. nov. - a soil bacterium with the ability to degrade styrene and phenylacetic acid.</title>
        <authorList>
            <person name="Oelschlagel M."/>
            <person name="Ruckert C."/>
            <person name="Kalinowski J."/>
            <person name="Schmidt G."/>
            <person name="Schlomann M."/>
            <person name="Tischler D."/>
        </authorList>
    </citation>
    <scope>NUCLEOTIDE SEQUENCE [LARGE SCALE GENOMIC DNA]</scope>
    <source>
        <strain evidence="10 11">Kp5.2</strain>
    </source>
</reference>
<sequence length="906" mass="98017">MPSDSGSRRRRRRWFFAGAEFDEASWTLRVNGAAVALEGKPLEVLHELLLRAGEVVTKDEILDAVWPGITVVEGSLPTAISKLRKALGTRQDNIVETVPRVGYRLTCTVKVESVESPLAPRFVFKAGDGVPGRKQWKLTRALGETGANDVWLGHHDKTNEHRVFKFADAPDRLRALKREAALSRVVFAGMGSEAPLPALLEWNFEASPYFLEYAYGGDDLIAWADAAGDLKTIPLDQRLDVAARIARAVASIHQLGVLHKDLKPANILIAYSGQDVVIRLADFGSGRLIDDAVLDDFNITNPGSLDTGDGKDEPRSGTLAYRAPELAADAAPTAKSDIYALGLILYQLIVGDFARALAPGWEDDVADPLLREDIRQAADGDPAKRIASADQLADRIEQLERRRDNLAAAARQAAELAAREETEARRAQRRPWIRAAVGSLVVGLVASGGFGAYAWTQRNQAIAAQRLADTSYSFIAEDVLGSVDPARANAADETVAEAMKRASANIARRYQGQPGIAARLHGALARAFYGRAEFDTARSEFARSADLFRQAGEADSDDAVLGRLALAHMNSVSGQAERLEEAGRALAAERQRLGPRAERGKVGFAFAQAEGAYGYMADLALAERAFRRAVAIGTGDRQAASPTQLLKAKSSLVLVLMRLGRPEAAEPLARAAIAESERVRGIDHPDTLVTRQHRLNALSMLGKHDDVIRDSQPLLAAMEQRLGANHRFTLALRSTRFESFAALGRYEDAANEARYVWQGASAQAGPESHQALVGQIDYASALCQTGQRRKGAELASQALRSVRKTFGADYPLTHAIRYYAAECLLANRDYAQAGELLAGLDRKKVAELTGQPDFGGIVDLAMGEIALGGGDTKAAEASLRAAQASLAKSQDQKIQRRLANLQGRLQ</sequence>